<dbReference type="EMBL" id="VIIS01001719">
    <property type="protein sequence ID" value="KAF0293810.1"/>
    <property type="molecule type" value="Genomic_DNA"/>
</dbReference>
<sequence length="154" mass="15660">MKSRWSRRSRAMETVVLPWIQEITGGAGYIFQYDSAPIPTTEDAEVVPAANAPDCSSVLPAVLGDWCSADSDCSLLTSGAGRCVANTCQCAPGEQPVSPTQCGEPVTTGMEPLGTPILVEGSTAGQDLNAWVCGSHTSGTSALIGATAGGGQGN</sequence>
<accession>A0A6A4VQX6</accession>
<gene>
    <name evidence="1" type="ORF">FJT64_008449</name>
</gene>
<reference evidence="1 2" key="1">
    <citation type="submission" date="2019-07" db="EMBL/GenBank/DDBJ databases">
        <title>Draft genome assembly of a fouling barnacle, Amphibalanus amphitrite (Darwin, 1854): The first reference genome for Thecostraca.</title>
        <authorList>
            <person name="Kim W."/>
        </authorList>
    </citation>
    <scope>NUCLEOTIDE SEQUENCE [LARGE SCALE GENOMIC DNA]</scope>
    <source>
        <strain evidence="1">SNU_AA5</strain>
        <tissue evidence="1">Soma without cirri and trophi</tissue>
    </source>
</reference>
<comment type="caution">
    <text evidence="1">The sequence shown here is derived from an EMBL/GenBank/DDBJ whole genome shotgun (WGS) entry which is preliminary data.</text>
</comment>
<dbReference type="Proteomes" id="UP000440578">
    <property type="component" value="Unassembled WGS sequence"/>
</dbReference>
<evidence type="ECO:0008006" key="3">
    <source>
        <dbReference type="Google" id="ProtNLM"/>
    </source>
</evidence>
<proteinExistence type="predicted"/>
<keyword evidence="2" id="KW-1185">Reference proteome</keyword>
<name>A0A6A4VQX6_AMPAM</name>
<organism evidence="1 2">
    <name type="scientific">Amphibalanus amphitrite</name>
    <name type="common">Striped barnacle</name>
    <name type="synonym">Balanus amphitrite</name>
    <dbReference type="NCBI Taxonomy" id="1232801"/>
    <lineage>
        <taxon>Eukaryota</taxon>
        <taxon>Metazoa</taxon>
        <taxon>Ecdysozoa</taxon>
        <taxon>Arthropoda</taxon>
        <taxon>Crustacea</taxon>
        <taxon>Multicrustacea</taxon>
        <taxon>Cirripedia</taxon>
        <taxon>Thoracica</taxon>
        <taxon>Thoracicalcarea</taxon>
        <taxon>Balanomorpha</taxon>
        <taxon>Balanoidea</taxon>
        <taxon>Balanidae</taxon>
        <taxon>Amphibalaninae</taxon>
        <taxon>Amphibalanus</taxon>
    </lineage>
</organism>
<dbReference type="AlphaFoldDB" id="A0A6A4VQX6"/>
<protein>
    <recommendedName>
        <fullName evidence="3">EB domain-containing protein</fullName>
    </recommendedName>
</protein>
<evidence type="ECO:0000313" key="1">
    <source>
        <dbReference type="EMBL" id="KAF0293810.1"/>
    </source>
</evidence>
<evidence type="ECO:0000313" key="2">
    <source>
        <dbReference type="Proteomes" id="UP000440578"/>
    </source>
</evidence>